<dbReference type="InParanoid" id="A0A2J6SSY5"/>
<sequence length="322" mass="34524">MRVKARPGTAFEIVFKCNEECKSLIFTEGAGYKWVGCCPAGTKLMGNDTTAFDCCDAGEDVTGCKAANGYECCPAGYTWDGNDCTIIDDNYPCRLLPDCLMGQNIGFIFPITESIHPGKCYTLTFENGQNFGYHEAFGFYTASSDHQFSKFQVCPNEICSPGRELEAGDYFNLQEIYGELPPTSKEKKRIFVNNANDGAYMTRTPEYWESGNFVITKRPGGKYCLGGFRYDDRVGSGAGIGLTYEAGSVGATMLPRDDQACVVMALTEVPCDIRAEAANCIGGNMTAAAASPPPGGSGVLNASMPIDGSGAPGYPPGYRGPI</sequence>
<dbReference type="STRING" id="1095630.A0A2J6SSY5"/>
<proteinExistence type="predicted"/>
<name>A0A2J6SSY5_9HELO</name>
<dbReference type="EMBL" id="KZ613866">
    <property type="protein sequence ID" value="PMD53901.1"/>
    <property type="molecule type" value="Genomic_DNA"/>
</dbReference>
<evidence type="ECO:0000313" key="2">
    <source>
        <dbReference type="Proteomes" id="UP000235371"/>
    </source>
</evidence>
<accession>A0A2J6SSY5</accession>
<dbReference type="RefSeq" id="XP_024730805.1">
    <property type="nucleotide sequence ID" value="XM_024875740.1"/>
</dbReference>
<organism evidence="1 2">
    <name type="scientific">Hyaloscypha bicolor E</name>
    <dbReference type="NCBI Taxonomy" id="1095630"/>
    <lineage>
        <taxon>Eukaryota</taxon>
        <taxon>Fungi</taxon>
        <taxon>Dikarya</taxon>
        <taxon>Ascomycota</taxon>
        <taxon>Pezizomycotina</taxon>
        <taxon>Leotiomycetes</taxon>
        <taxon>Helotiales</taxon>
        <taxon>Hyaloscyphaceae</taxon>
        <taxon>Hyaloscypha</taxon>
        <taxon>Hyaloscypha bicolor</taxon>
    </lineage>
</organism>
<dbReference type="Proteomes" id="UP000235371">
    <property type="component" value="Unassembled WGS sequence"/>
</dbReference>
<dbReference type="GeneID" id="36583819"/>
<dbReference type="OrthoDB" id="4662630at2759"/>
<keyword evidence="2" id="KW-1185">Reference proteome</keyword>
<dbReference type="AlphaFoldDB" id="A0A2J6SSY5"/>
<protein>
    <submittedName>
        <fullName evidence="1">Uncharacterized protein</fullName>
    </submittedName>
</protein>
<reference evidence="1 2" key="1">
    <citation type="submission" date="2016-04" db="EMBL/GenBank/DDBJ databases">
        <title>A degradative enzymes factory behind the ericoid mycorrhizal symbiosis.</title>
        <authorList>
            <consortium name="DOE Joint Genome Institute"/>
            <person name="Martino E."/>
            <person name="Morin E."/>
            <person name="Grelet G."/>
            <person name="Kuo A."/>
            <person name="Kohler A."/>
            <person name="Daghino S."/>
            <person name="Barry K."/>
            <person name="Choi C."/>
            <person name="Cichocki N."/>
            <person name="Clum A."/>
            <person name="Copeland A."/>
            <person name="Hainaut M."/>
            <person name="Haridas S."/>
            <person name="Labutti K."/>
            <person name="Lindquist E."/>
            <person name="Lipzen A."/>
            <person name="Khouja H.-R."/>
            <person name="Murat C."/>
            <person name="Ohm R."/>
            <person name="Olson A."/>
            <person name="Spatafora J."/>
            <person name="Veneault-Fourrey C."/>
            <person name="Henrissat B."/>
            <person name="Grigoriev I."/>
            <person name="Martin F."/>
            <person name="Perotto S."/>
        </authorList>
    </citation>
    <scope>NUCLEOTIDE SEQUENCE [LARGE SCALE GENOMIC DNA]</scope>
    <source>
        <strain evidence="1 2">E</strain>
    </source>
</reference>
<evidence type="ECO:0000313" key="1">
    <source>
        <dbReference type="EMBL" id="PMD53901.1"/>
    </source>
</evidence>
<gene>
    <name evidence="1" type="ORF">K444DRAFT_540816</name>
</gene>